<dbReference type="PANTHER" id="PTHR31189">
    <property type="entry name" value="OS03G0336100 PROTEIN-RELATED"/>
    <property type="match status" value="1"/>
</dbReference>
<dbReference type="SUPFAM" id="SSF51182">
    <property type="entry name" value="RmlC-like cupins"/>
    <property type="match status" value="1"/>
</dbReference>
<evidence type="ECO:0000259" key="1">
    <source>
        <dbReference type="SMART" id="SM00835"/>
    </source>
</evidence>
<dbReference type="Proteomes" id="UP000069773">
    <property type="component" value="Unassembled WGS sequence"/>
</dbReference>
<dbReference type="Pfam" id="PF00190">
    <property type="entry name" value="Cupin_1"/>
    <property type="match status" value="1"/>
</dbReference>
<proteinExistence type="predicted"/>
<gene>
    <name evidence="2" type="ORF">RMCN_3758</name>
</gene>
<evidence type="ECO:0000313" key="3">
    <source>
        <dbReference type="Proteomes" id="UP000069773"/>
    </source>
</evidence>
<feature type="domain" description="Cupin type-1" evidence="1">
    <location>
        <begin position="9"/>
        <end position="134"/>
    </location>
</feature>
<dbReference type="InterPro" id="IPR011051">
    <property type="entry name" value="RmlC_Cupin_sf"/>
</dbReference>
<protein>
    <submittedName>
        <fullName evidence="2">Cupin</fullName>
    </submittedName>
</protein>
<dbReference type="SMART" id="SM00835">
    <property type="entry name" value="Cupin_1"/>
    <property type="match status" value="1"/>
</dbReference>
<name>A0ABQ0KLZ8_MYCNV</name>
<dbReference type="Gene3D" id="2.60.120.10">
    <property type="entry name" value="Jelly Rolls"/>
    <property type="match status" value="1"/>
</dbReference>
<accession>A0ABQ0KLZ8</accession>
<keyword evidence="3" id="KW-1185">Reference proteome</keyword>
<dbReference type="InterPro" id="IPR050253">
    <property type="entry name" value="Seed_Storage-Functional"/>
</dbReference>
<dbReference type="InterPro" id="IPR006045">
    <property type="entry name" value="Cupin_1"/>
</dbReference>
<evidence type="ECO:0000313" key="2">
    <source>
        <dbReference type="EMBL" id="GAT10625.1"/>
    </source>
</evidence>
<dbReference type="EMBL" id="BCTA01000050">
    <property type="protein sequence ID" value="GAT10625.1"/>
    <property type="molecule type" value="Genomic_DNA"/>
</dbReference>
<dbReference type="InterPro" id="IPR014710">
    <property type="entry name" value="RmlC-like_jellyroll"/>
</dbReference>
<comment type="caution">
    <text evidence="2">The sequence shown here is derived from an EMBL/GenBank/DDBJ whole genome shotgun (WGS) entry which is preliminary data.</text>
</comment>
<dbReference type="CDD" id="cd20306">
    <property type="entry name" value="cupin_OxDC-like"/>
    <property type="match status" value="1"/>
</dbReference>
<sequence length="156" mass="17780">MNYVSGDARFARDQLWPALKDISMYSLRVTESGMREPHWHPMTAEMGYVQRGDARMTIMNPDGTLDTWNLTTGDMYFIPRAYPHHIENVGTQDWHFLIFFDQPFPADIGYRASASAYSRQVLAAAFNTHVDDLPNFPFTPIDPLIVGRKNPVDSPA</sequence>
<dbReference type="PANTHER" id="PTHR31189:SF2">
    <property type="entry name" value="RMLC-LIKE CUPINS SUPERFAMILY PROTEIN"/>
    <property type="match status" value="1"/>
</dbReference>
<reference evidence="2 3" key="1">
    <citation type="journal article" date="2016" name="Genome Announc.">
        <title>Draft Genome Sequences of Five Rapidly Growing Mycobacterium Species, M. thermoresistibile, M. fortuitum subsp. acetamidolyticum, M. canariasense, M. brisbanense, and M. novocastrense.</title>
        <authorList>
            <person name="Katahira K."/>
            <person name="Ogura Y."/>
            <person name="Gotoh Y."/>
            <person name="Hayashi T."/>
        </authorList>
    </citation>
    <scope>NUCLEOTIDE SEQUENCE [LARGE SCALE GENOMIC DNA]</scope>
    <source>
        <strain evidence="2 3">JCM18114</strain>
    </source>
</reference>
<organism evidence="2 3">
    <name type="scientific">Mycolicibacterium novocastrense</name>
    <name type="common">Mycobacterium novocastrense</name>
    <dbReference type="NCBI Taxonomy" id="59813"/>
    <lineage>
        <taxon>Bacteria</taxon>
        <taxon>Bacillati</taxon>
        <taxon>Actinomycetota</taxon>
        <taxon>Actinomycetes</taxon>
        <taxon>Mycobacteriales</taxon>
        <taxon>Mycobacteriaceae</taxon>
        <taxon>Mycolicibacterium</taxon>
    </lineage>
</organism>